<feature type="compositionally biased region" description="Low complexity" evidence="10">
    <location>
        <begin position="372"/>
        <end position="384"/>
    </location>
</feature>
<evidence type="ECO:0000259" key="12">
    <source>
        <dbReference type="Pfam" id="PF09335"/>
    </source>
</evidence>
<dbReference type="PANTHER" id="PTHR47549">
    <property type="entry name" value="GOLGI APPARATUS MEMBRANE PROTEIN TVP38-RELATED"/>
    <property type="match status" value="1"/>
</dbReference>
<dbReference type="STRING" id="933084.A0A067PY92"/>
<dbReference type="HOGENOM" id="CLU_021545_2_0_1"/>
<proteinExistence type="inferred from homology"/>
<dbReference type="EMBL" id="KL197716">
    <property type="protein sequence ID" value="KDQ58840.1"/>
    <property type="molecule type" value="Genomic_DNA"/>
</dbReference>
<comment type="function">
    <text evidence="1">Golgi membrane protein involved in vesicular trafficking and spindle migration.</text>
</comment>
<feature type="compositionally biased region" description="Low complexity" evidence="10">
    <location>
        <begin position="508"/>
        <end position="523"/>
    </location>
</feature>
<dbReference type="PANTHER" id="PTHR47549:SF2">
    <property type="entry name" value="GOLGI APPARATUS MEMBRANE PROTEIN TVP38"/>
    <property type="match status" value="1"/>
</dbReference>
<feature type="domain" description="VTT" evidence="12">
    <location>
        <begin position="137"/>
        <end position="250"/>
    </location>
</feature>
<name>A0A067PY92_9AGAM</name>
<comment type="similarity">
    <text evidence="3">Belongs to the TVP38/TMEM64 family.</text>
</comment>
<dbReference type="AlphaFoldDB" id="A0A067PY92"/>
<evidence type="ECO:0000256" key="4">
    <source>
        <dbReference type="ARBA" id="ARBA00013533"/>
    </source>
</evidence>
<feature type="region of interest" description="Disordered" evidence="10">
    <location>
        <begin position="1"/>
        <end position="53"/>
    </location>
</feature>
<evidence type="ECO:0000313" key="13">
    <source>
        <dbReference type="EMBL" id="KDQ58840.1"/>
    </source>
</evidence>
<dbReference type="InParanoid" id="A0A067PY92"/>
<evidence type="ECO:0000256" key="3">
    <source>
        <dbReference type="ARBA" id="ARBA00008640"/>
    </source>
</evidence>
<evidence type="ECO:0000256" key="8">
    <source>
        <dbReference type="ARBA" id="ARBA00023034"/>
    </source>
</evidence>
<feature type="region of interest" description="Disordered" evidence="10">
    <location>
        <begin position="316"/>
        <end position="615"/>
    </location>
</feature>
<feature type="compositionally biased region" description="Polar residues" evidence="10">
    <location>
        <begin position="524"/>
        <end position="533"/>
    </location>
</feature>
<feature type="transmembrane region" description="Helical" evidence="11">
    <location>
        <begin position="267"/>
        <end position="288"/>
    </location>
</feature>
<dbReference type="Pfam" id="PF09335">
    <property type="entry name" value="VTT_dom"/>
    <property type="match status" value="1"/>
</dbReference>
<sequence>MATPYQAYRAPASNSYPPAPTYGYNGPVQQPRKNEPLARDISRTPSPTPSELKELEKSGPFDWEKWSDWRFWIRKEWLWYYVAFVIIVVLVALMTIYHTQIVHWLEPVANWMKDLKFGWLIPIGIFFIISFPPLFGHEILAVLCGLVWGLWIGFAIVAAGTFVGEIGNFYAFKYCCRARGEKLEKTEISYACLARVVRDGGFKIALIARLSAIPGHFTTAVFSTCGMGIIVFAIACILSLPKQFITVYLGVILEQSETGAVSTKTRIINYSVVAITTLITFVAMWYIYREMGLVKGDVIYARRKARQEKLGRAPMVTPYGNPSFASTTEVPFNPSSSESDLETGDSYTDPSFQKWDKNGRAIGYTGDPRLYAPQPQRAPARIPAYKTPEPRYSEEDDAAYGGMAYPMNERNPEGRLPLRQGSDEWDSSHQSSDSSSPANGQPTRRVASPPGLVLRDPFESTETLHGVPQQQSQPPLSSSPQPAPIPPPPRHQPAPLNIHRPNPASPNHSHPTSPATATPTQTQYLNYHSSINDSLGSGPLPTPTGLGGASRPQNPPPTAPQYSHALDGSDDSFYSAGGHSRNATEPSRPLKSAPPQARTFSPPPPSYRSANGPLR</sequence>
<feature type="compositionally biased region" description="Basic and acidic residues" evidence="10">
    <location>
        <begin position="32"/>
        <end position="42"/>
    </location>
</feature>
<keyword evidence="14" id="KW-1185">Reference proteome</keyword>
<feature type="compositionally biased region" description="Pro residues" evidence="10">
    <location>
        <begin position="481"/>
        <end position="492"/>
    </location>
</feature>
<organism evidence="13 14">
    <name type="scientific">Jaapia argillacea MUCL 33604</name>
    <dbReference type="NCBI Taxonomy" id="933084"/>
    <lineage>
        <taxon>Eukaryota</taxon>
        <taxon>Fungi</taxon>
        <taxon>Dikarya</taxon>
        <taxon>Basidiomycota</taxon>
        <taxon>Agaricomycotina</taxon>
        <taxon>Agaricomycetes</taxon>
        <taxon>Agaricomycetidae</taxon>
        <taxon>Jaapiales</taxon>
        <taxon>Jaapiaceae</taxon>
        <taxon>Jaapia</taxon>
    </lineage>
</organism>
<feature type="transmembrane region" description="Helical" evidence="11">
    <location>
        <begin position="117"/>
        <end position="135"/>
    </location>
</feature>
<evidence type="ECO:0000256" key="2">
    <source>
        <dbReference type="ARBA" id="ARBA00004653"/>
    </source>
</evidence>
<keyword evidence="8" id="KW-0333">Golgi apparatus</keyword>
<comment type="subcellular location">
    <subcellularLocation>
        <location evidence="2">Golgi apparatus membrane</location>
        <topology evidence="2">Multi-pass membrane protein</topology>
    </subcellularLocation>
</comment>
<evidence type="ECO:0000256" key="11">
    <source>
        <dbReference type="SAM" id="Phobius"/>
    </source>
</evidence>
<accession>A0A067PY92</accession>
<gene>
    <name evidence="13" type="ORF">JAAARDRAFT_56898</name>
</gene>
<evidence type="ECO:0000313" key="14">
    <source>
        <dbReference type="Proteomes" id="UP000027265"/>
    </source>
</evidence>
<feature type="transmembrane region" description="Helical" evidence="11">
    <location>
        <begin position="220"/>
        <end position="240"/>
    </location>
</feature>
<evidence type="ECO:0000256" key="10">
    <source>
        <dbReference type="SAM" id="MobiDB-lite"/>
    </source>
</evidence>
<dbReference type="Proteomes" id="UP000027265">
    <property type="component" value="Unassembled WGS sequence"/>
</dbReference>
<feature type="transmembrane region" description="Helical" evidence="11">
    <location>
        <begin position="78"/>
        <end position="97"/>
    </location>
</feature>
<dbReference type="GO" id="GO:0000139">
    <property type="term" value="C:Golgi membrane"/>
    <property type="evidence" value="ECO:0007669"/>
    <property type="project" value="UniProtKB-SubCell"/>
</dbReference>
<evidence type="ECO:0000256" key="5">
    <source>
        <dbReference type="ARBA" id="ARBA00020673"/>
    </source>
</evidence>
<protein>
    <recommendedName>
        <fullName evidence="4">Golgi apparatus membrane protein TVP38</fullName>
    </recommendedName>
    <alternativeName>
        <fullName evidence="5">Golgi apparatus membrane protein tvp38</fullName>
    </alternativeName>
</protein>
<dbReference type="InterPro" id="IPR032816">
    <property type="entry name" value="VTT_dom"/>
</dbReference>
<keyword evidence="7 11" id="KW-1133">Transmembrane helix</keyword>
<evidence type="ECO:0000256" key="9">
    <source>
        <dbReference type="ARBA" id="ARBA00023136"/>
    </source>
</evidence>
<reference evidence="14" key="1">
    <citation type="journal article" date="2014" name="Proc. Natl. Acad. Sci. U.S.A.">
        <title>Extensive sampling of basidiomycete genomes demonstrates inadequacy of the white-rot/brown-rot paradigm for wood decay fungi.</title>
        <authorList>
            <person name="Riley R."/>
            <person name="Salamov A.A."/>
            <person name="Brown D.W."/>
            <person name="Nagy L.G."/>
            <person name="Floudas D."/>
            <person name="Held B.W."/>
            <person name="Levasseur A."/>
            <person name="Lombard V."/>
            <person name="Morin E."/>
            <person name="Otillar R."/>
            <person name="Lindquist E.A."/>
            <person name="Sun H."/>
            <person name="LaButti K.M."/>
            <person name="Schmutz J."/>
            <person name="Jabbour D."/>
            <person name="Luo H."/>
            <person name="Baker S.E."/>
            <person name="Pisabarro A.G."/>
            <person name="Walton J.D."/>
            <person name="Blanchette R.A."/>
            <person name="Henrissat B."/>
            <person name="Martin F."/>
            <person name="Cullen D."/>
            <person name="Hibbett D.S."/>
            <person name="Grigoriev I.V."/>
        </authorList>
    </citation>
    <scope>NUCLEOTIDE SEQUENCE [LARGE SCALE GENOMIC DNA]</scope>
    <source>
        <strain evidence="14">MUCL 33604</strain>
    </source>
</reference>
<feature type="compositionally biased region" description="Polar residues" evidence="10">
    <location>
        <begin position="323"/>
        <end position="338"/>
    </location>
</feature>
<dbReference type="InterPro" id="IPR051076">
    <property type="entry name" value="Golgi_membrane_TVP38/TMEM64"/>
</dbReference>
<dbReference type="OrthoDB" id="166803at2759"/>
<evidence type="ECO:0000256" key="1">
    <source>
        <dbReference type="ARBA" id="ARBA00002978"/>
    </source>
</evidence>
<evidence type="ECO:0000256" key="6">
    <source>
        <dbReference type="ARBA" id="ARBA00022692"/>
    </source>
</evidence>
<feature type="transmembrane region" description="Helical" evidence="11">
    <location>
        <begin position="142"/>
        <end position="163"/>
    </location>
</feature>
<evidence type="ECO:0000256" key="7">
    <source>
        <dbReference type="ARBA" id="ARBA00022989"/>
    </source>
</evidence>
<keyword evidence="9 11" id="KW-0472">Membrane</keyword>
<keyword evidence="6 11" id="KW-0812">Transmembrane</keyword>
<feature type="compositionally biased region" description="Low complexity" evidence="10">
    <location>
        <begin position="468"/>
        <end position="480"/>
    </location>
</feature>